<evidence type="ECO:0000256" key="10">
    <source>
        <dbReference type="SAM" id="Phobius"/>
    </source>
</evidence>
<comment type="subcellular location">
    <subcellularLocation>
        <location evidence="1">Cell membrane</location>
        <topology evidence="1">Multi-pass membrane protein</topology>
    </subcellularLocation>
</comment>
<dbReference type="Proteomes" id="UP000694888">
    <property type="component" value="Unplaced"/>
</dbReference>
<feature type="transmembrane region" description="Helical" evidence="10">
    <location>
        <begin position="102"/>
        <end position="123"/>
    </location>
</feature>
<evidence type="ECO:0000313" key="13">
    <source>
        <dbReference type="RefSeq" id="XP_005096485.2"/>
    </source>
</evidence>
<feature type="domain" description="G-protein coupled receptors family 1 profile" evidence="11">
    <location>
        <begin position="40"/>
        <end position="288"/>
    </location>
</feature>
<evidence type="ECO:0000256" key="4">
    <source>
        <dbReference type="ARBA" id="ARBA00022989"/>
    </source>
</evidence>
<feature type="region of interest" description="Disordered" evidence="9">
    <location>
        <begin position="244"/>
        <end position="264"/>
    </location>
</feature>
<organism evidence="12 13">
    <name type="scientific">Aplysia californica</name>
    <name type="common">California sea hare</name>
    <dbReference type="NCBI Taxonomy" id="6500"/>
    <lineage>
        <taxon>Eukaryota</taxon>
        <taxon>Metazoa</taxon>
        <taxon>Spiralia</taxon>
        <taxon>Lophotrochozoa</taxon>
        <taxon>Mollusca</taxon>
        <taxon>Gastropoda</taxon>
        <taxon>Heterobranchia</taxon>
        <taxon>Euthyneura</taxon>
        <taxon>Tectipleura</taxon>
        <taxon>Aplysiida</taxon>
        <taxon>Aplysioidea</taxon>
        <taxon>Aplysiidae</taxon>
        <taxon>Aplysia</taxon>
    </lineage>
</organism>
<evidence type="ECO:0000256" key="7">
    <source>
        <dbReference type="ARBA" id="ARBA00023170"/>
    </source>
</evidence>
<feature type="transmembrane region" description="Helical" evidence="10">
    <location>
        <begin position="144"/>
        <end position="171"/>
    </location>
</feature>
<feature type="transmembrane region" description="Helical" evidence="10">
    <location>
        <begin position="304"/>
        <end position="327"/>
    </location>
</feature>
<dbReference type="SUPFAM" id="SSF81321">
    <property type="entry name" value="Family A G protein-coupled receptor-like"/>
    <property type="match status" value="1"/>
</dbReference>
<proteinExistence type="predicted"/>
<keyword evidence="3 10" id="KW-0812">Transmembrane</keyword>
<keyword evidence="4 10" id="KW-1133">Transmembrane helix</keyword>
<keyword evidence="5" id="KW-0297">G-protein coupled receptor</keyword>
<sequence length="374" mass="41865">MHGISLSVVVEGKPQPHHEEPSMYVVHAIYIASTVLIILTNLGVLGVVLSSYRLRHSLRHLLMVSLAVADLLLGSFVCPLYIRTALEPGYPHCHLNLALEVVGDHGVFFVTGWTLVTLNLFLLHKHSWLHWPCEQTCRSRVAPWLRGTALIMWPWLVGLLILVPLLTMNVVTFDLNQDESPLCMLSLPENILVIVGFLSLYLPFYLVVASTITLMACSKRNRNPPPEPGSNTLIDGSQDATSTAAAGSDAATPEEETPEVQREEVTSRDNVMHILLPNYVYLVCYLPFVTHTWLYMRGVHTPRFVYLFILSGLLARSYLLPLSWLIFRSVREDVVEGWAKVKDIFCSCVRHSSTSASSSVSFSRLRESQSTDTV</sequence>
<keyword evidence="7" id="KW-0675">Receptor</keyword>
<dbReference type="CDD" id="cd00637">
    <property type="entry name" value="7tm_classA_rhodopsin-like"/>
    <property type="match status" value="1"/>
</dbReference>
<evidence type="ECO:0000313" key="12">
    <source>
        <dbReference type="Proteomes" id="UP000694888"/>
    </source>
</evidence>
<evidence type="ECO:0000256" key="2">
    <source>
        <dbReference type="ARBA" id="ARBA00022475"/>
    </source>
</evidence>
<feature type="transmembrane region" description="Helical" evidence="10">
    <location>
        <begin position="24"/>
        <end position="49"/>
    </location>
</feature>
<accession>A0ABM0JLG7</accession>
<dbReference type="PROSITE" id="PS50262">
    <property type="entry name" value="G_PROTEIN_RECEP_F1_2"/>
    <property type="match status" value="1"/>
</dbReference>
<dbReference type="InterPro" id="IPR017452">
    <property type="entry name" value="GPCR_Rhodpsn_7TM"/>
</dbReference>
<reference evidence="13" key="1">
    <citation type="submission" date="2025-08" db="UniProtKB">
        <authorList>
            <consortium name="RefSeq"/>
        </authorList>
    </citation>
    <scope>IDENTIFICATION</scope>
</reference>
<dbReference type="Gene3D" id="1.20.1070.10">
    <property type="entry name" value="Rhodopsin 7-helix transmembrane proteins"/>
    <property type="match status" value="1"/>
</dbReference>
<evidence type="ECO:0000256" key="8">
    <source>
        <dbReference type="ARBA" id="ARBA00023224"/>
    </source>
</evidence>
<feature type="transmembrane region" description="Helical" evidence="10">
    <location>
        <begin position="61"/>
        <end position="82"/>
    </location>
</feature>
<gene>
    <name evidence="13" type="primary">LOC101848344</name>
</gene>
<keyword evidence="12" id="KW-1185">Reference proteome</keyword>
<dbReference type="InterPro" id="IPR000276">
    <property type="entry name" value="GPCR_Rhodpsn"/>
</dbReference>
<dbReference type="PANTHER" id="PTHR24228:SF59">
    <property type="entry name" value="NEUROPEPTIDE RECEPTOR 15"/>
    <property type="match status" value="1"/>
</dbReference>
<dbReference type="PANTHER" id="PTHR24228">
    <property type="entry name" value="B2 BRADYKININ RECEPTOR/ANGIOTENSIN II RECEPTOR"/>
    <property type="match status" value="1"/>
</dbReference>
<evidence type="ECO:0000256" key="9">
    <source>
        <dbReference type="SAM" id="MobiDB-lite"/>
    </source>
</evidence>
<keyword evidence="8" id="KW-0807">Transducer</keyword>
<protein>
    <submittedName>
        <fullName evidence="13">Uncharacterized protein LOC101848344</fullName>
    </submittedName>
</protein>
<dbReference type="GeneID" id="101848344"/>
<dbReference type="RefSeq" id="XP_005096485.2">
    <property type="nucleotide sequence ID" value="XM_005096428.3"/>
</dbReference>
<name>A0ABM0JLG7_APLCA</name>
<evidence type="ECO:0000259" key="11">
    <source>
        <dbReference type="PROSITE" id="PS50262"/>
    </source>
</evidence>
<feature type="transmembrane region" description="Helical" evidence="10">
    <location>
        <begin position="278"/>
        <end position="298"/>
    </location>
</feature>
<evidence type="ECO:0000256" key="6">
    <source>
        <dbReference type="ARBA" id="ARBA00023136"/>
    </source>
</evidence>
<keyword evidence="2" id="KW-1003">Cell membrane</keyword>
<feature type="transmembrane region" description="Helical" evidence="10">
    <location>
        <begin position="191"/>
        <end position="217"/>
    </location>
</feature>
<dbReference type="Pfam" id="PF00001">
    <property type="entry name" value="7tm_1"/>
    <property type="match status" value="1"/>
</dbReference>
<evidence type="ECO:0000256" key="1">
    <source>
        <dbReference type="ARBA" id="ARBA00004651"/>
    </source>
</evidence>
<evidence type="ECO:0000256" key="3">
    <source>
        <dbReference type="ARBA" id="ARBA00022692"/>
    </source>
</evidence>
<keyword evidence="6 10" id="KW-0472">Membrane</keyword>
<evidence type="ECO:0000256" key="5">
    <source>
        <dbReference type="ARBA" id="ARBA00023040"/>
    </source>
</evidence>